<dbReference type="InterPro" id="IPR000859">
    <property type="entry name" value="CUB_dom"/>
</dbReference>
<dbReference type="PROSITE" id="PS51864">
    <property type="entry name" value="ASTACIN"/>
    <property type="match status" value="1"/>
</dbReference>
<feature type="disulfide bond" evidence="18">
    <location>
        <begin position="290"/>
        <end position="291"/>
    </location>
</feature>
<dbReference type="InterPro" id="IPR006026">
    <property type="entry name" value="Peptidase_Metallo"/>
</dbReference>
<keyword evidence="5 18" id="KW-0645">Protease</keyword>
<evidence type="ECO:0000313" key="25">
    <source>
        <dbReference type="Proteomes" id="UP001497497"/>
    </source>
</evidence>
<dbReference type="Gene3D" id="2.10.25.10">
    <property type="entry name" value="Laminin"/>
    <property type="match status" value="2"/>
</dbReference>
<accession>A0AAV2HDY4</accession>
<dbReference type="PRINTS" id="PR00480">
    <property type="entry name" value="ASTACIN"/>
</dbReference>
<dbReference type="InterPro" id="IPR015446">
    <property type="entry name" value="BMP_1/tolloid-like"/>
</dbReference>
<dbReference type="FunFam" id="2.60.120.290:FF:000005">
    <property type="entry name" value="Procollagen C-endopeptidase enhancer 1"/>
    <property type="match status" value="1"/>
</dbReference>
<feature type="chain" id="PRO_5043109067" description="Metalloendopeptidase" evidence="19">
    <location>
        <begin position="17"/>
        <end position="1099"/>
    </location>
</feature>
<evidence type="ECO:0000256" key="18">
    <source>
        <dbReference type="PROSITE-ProRule" id="PRU01211"/>
    </source>
</evidence>
<evidence type="ECO:0000256" key="19">
    <source>
        <dbReference type="RuleBase" id="RU361183"/>
    </source>
</evidence>
<evidence type="ECO:0000256" key="10">
    <source>
        <dbReference type="ARBA" id="ARBA00022833"/>
    </source>
</evidence>
<dbReference type="InterPro" id="IPR034036">
    <property type="entry name" value="ZnMP_TLD/BMP1"/>
</dbReference>
<dbReference type="Pfam" id="PF00431">
    <property type="entry name" value="CUB"/>
    <property type="match status" value="5"/>
</dbReference>
<keyword evidence="8" id="KW-0677">Repeat</keyword>
<dbReference type="FunFam" id="2.10.25.10:FF:000010">
    <property type="entry name" value="Pro-epidermal growth factor"/>
    <property type="match status" value="1"/>
</dbReference>
<dbReference type="SMART" id="SM00042">
    <property type="entry name" value="CUB"/>
    <property type="match status" value="5"/>
</dbReference>
<evidence type="ECO:0000256" key="20">
    <source>
        <dbReference type="SAM" id="MobiDB-lite"/>
    </source>
</evidence>
<organism evidence="24 25">
    <name type="scientific">Lymnaea stagnalis</name>
    <name type="common">Great pond snail</name>
    <name type="synonym">Helix stagnalis</name>
    <dbReference type="NCBI Taxonomy" id="6523"/>
    <lineage>
        <taxon>Eukaryota</taxon>
        <taxon>Metazoa</taxon>
        <taxon>Spiralia</taxon>
        <taxon>Lophotrochozoa</taxon>
        <taxon>Mollusca</taxon>
        <taxon>Gastropoda</taxon>
        <taxon>Heterobranchia</taxon>
        <taxon>Euthyneura</taxon>
        <taxon>Panpulmonata</taxon>
        <taxon>Hygrophila</taxon>
        <taxon>Lymnaeoidea</taxon>
        <taxon>Lymnaeidae</taxon>
        <taxon>Lymnaea</taxon>
    </lineage>
</organism>
<feature type="domain" description="CUB" evidence="21">
    <location>
        <begin position="850"/>
        <end position="962"/>
    </location>
</feature>
<dbReference type="GO" id="GO:0006508">
    <property type="term" value="P:proteolysis"/>
    <property type="evidence" value="ECO:0007669"/>
    <property type="project" value="UniProtKB-KW"/>
</dbReference>
<feature type="domain" description="CUB" evidence="21">
    <location>
        <begin position="428"/>
        <end position="536"/>
    </location>
</feature>
<dbReference type="Pfam" id="PF14670">
    <property type="entry name" value="FXa_inhibition"/>
    <property type="match status" value="2"/>
</dbReference>
<dbReference type="InterPro" id="IPR000742">
    <property type="entry name" value="EGF"/>
</dbReference>
<keyword evidence="10 16" id="KW-0862">Zinc</keyword>
<dbReference type="CDD" id="cd00041">
    <property type="entry name" value="CUB"/>
    <property type="match status" value="5"/>
</dbReference>
<dbReference type="Gene3D" id="3.40.390.10">
    <property type="entry name" value="Collagenase (Catalytic Domain)"/>
    <property type="match status" value="1"/>
</dbReference>
<evidence type="ECO:0000256" key="8">
    <source>
        <dbReference type="ARBA" id="ARBA00022737"/>
    </source>
</evidence>
<reference evidence="24 25" key="1">
    <citation type="submission" date="2024-04" db="EMBL/GenBank/DDBJ databases">
        <authorList>
            <consortium name="Genoscope - CEA"/>
            <person name="William W."/>
        </authorList>
    </citation>
    <scope>NUCLEOTIDE SEQUENCE [LARGE SCALE GENOMIC DNA]</scope>
</reference>
<evidence type="ECO:0000313" key="24">
    <source>
        <dbReference type="EMBL" id="CAL1531572.1"/>
    </source>
</evidence>
<sequence>MTYLLVLVLLTVEALEDTVHPRVSNDIYMDPCKAVAFWGDIALRDDEYMVTKQMLKDEMLNNNDSRSLFELQVEDPGIHSGDVKFYKTRKEQKKQLQSDRNYLRKVLRQKIIDLKTPCELKPKKQCREYKNTLREEIKKARTKWREIKLKLRILRYHDRDNKNSTKNTNFSLRTSKLRSFQFSKNPSHQKMAPYHHEKDINSTQRYWSKKRRDQSKTQAHRERRAATASKDRLWDYGVIPFMIEANFSGANKVLFKQAMRHWENYTCITFKEKEPEDQHYILFTERSCGCCSFVGKRGNGAQAISIGKNCDKFGIVVHELGHVIGFWHEHTRPDRDHHVQIIYKNIMPGQEYNFNKLTSADVNSLGETYDFGSIMHYARNTFARNTYLDTILPQRKPGVVVRPEIGQRVRLSPGDIRQANKLYRCPTCGRTLQEAIDSFGHTPKAGTPELCQWRISATHGEKIVLNISRLDIPKSYNCETDYLEVRDGHYIKSPLLGRFCGDQLPEIIISTGTRMWIEHRSRNGGGQGFSASYEAICGGEITKEEGFLTSPNYPDDYRPQKVCVWKITVGAEFTVALKFQSFEIENHDDCVYDYLEVRDGFTENSPLIGNYCGYKIPEDIKSTGRYLYVKFVSDSSVQKPGFSAAFMKEYDECSSDDHGCDHECVNTLGSYRCSCRIGYELHSDGKRCEDACGGYIDAENGTITSPSYPNLYPSNKNCVWEIVAPSDYKININFTHFDLEGHNQDCEYDSVRVSSGGVGSELKLLGIFCGYTFPAPVTSEKNSLRIEFNSDNSVQKTGFTATFMTDKDECTVDNGGCQHICKNTVGSYQCACHNGFTLHDDLHGCKEGGCQFEIRVHYGVVSSPNYPDYYPSRKDCVWHFTTVPGHRIRLRFRVFELEPHQECTYDHVVVFDGDDSNSRSMGKYCGAIVPEPVTSSGNRMFMLFFSDASVQRKGFEAEHDTVCGAHLLATSSPQDIVSHARFGDHNYDNREDCEWKLQAKEGHRIQLRFNVFDLEEEAECGYDAVTVFDGPQDSSNVIGEFCGSEVPDPILSTSEYLLIRFRSDDTINWKGFSATYQLANPPPDYEEEKDIYDLEVEFD</sequence>
<keyword evidence="6 16" id="KW-0479">Metal-binding</keyword>
<dbReference type="GO" id="GO:0048468">
    <property type="term" value="P:cell development"/>
    <property type="evidence" value="ECO:0007669"/>
    <property type="project" value="UniProtKB-ARBA"/>
</dbReference>
<protein>
    <recommendedName>
        <fullName evidence="19">Metalloendopeptidase</fullName>
        <ecNumber evidence="19">3.4.24.-</ecNumber>
    </recommendedName>
</protein>
<evidence type="ECO:0000256" key="5">
    <source>
        <dbReference type="ARBA" id="ARBA00022670"/>
    </source>
</evidence>
<dbReference type="PROSITE" id="PS01187">
    <property type="entry name" value="EGF_CA"/>
    <property type="match status" value="2"/>
</dbReference>
<dbReference type="PANTHER" id="PTHR24251">
    <property type="entry name" value="OVOCHYMASE-RELATED"/>
    <property type="match status" value="1"/>
</dbReference>
<dbReference type="FunFam" id="2.10.25.10:FF:000240">
    <property type="entry name" value="Vitamin K-dependent protein S"/>
    <property type="match status" value="1"/>
</dbReference>
<evidence type="ECO:0000256" key="14">
    <source>
        <dbReference type="ARBA" id="ARBA00023180"/>
    </source>
</evidence>
<evidence type="ECO:0000256" key="16">
    <source>
        <dbReference type="PIRSR" id="PIRSR001199-2"/>
    </source>
</evidence>
<dbReference type="FunFam" id="2.60.120.290:FF:000004">
    <property type="entry name" value="Metalloendopeptidase"/>
    <property type="match status" value="1"/>
</dbReference>
<dbReference type="SUPFAM" id="SSF57196">
    <property type="entry name" value="EGF/Laminin"/>
    <property type="match status" value="2"/>
</dbReference>
<dbReference type="GO" id="GO:0004222">
    <property type="term" value="F:metalloendopeptidase activity"/>
    <property type="evidence" value="ECO:0007669"/>
    <property type="project" value="UniProtKB-UniRule"/>
</dbReference>
<evidence type="ECO:0000256" key="15">
    <source>
        <dbReference type="PIRSR" id="PIRSR001199-1"/>
    </source>
</evidence>
<evidence type="ECO:0000259" key="22">
    <source>
        <dbReference type="PROSITE" id="PS50026"/>
    </source>
</evidence>
<dbReference type="Pfam" id="PF01400">
    <property type="entry name" value="Astacin"/>
    <property type="match status" value="1"/>
</dbReference>
<keyword evidence="3" id="KW-0964">Secreted</keyword>
<dbReference type="SUPFAM" id="SSF49854">
    <property type="entry name" value="Spermadhesin, CUB domain"/>
    <property type="match status" value="5"/>
</dbReference>
<dbReference type="SMART" id="SM00181">
    <property type="entry name" value="EGF"/>
    <property type="match status" value="2"/>
</dbReference>
<dbReference type="GO" id="GO:0005576">
    <property type="term" value="C:extracellular region"/>
    <property type="evidence" value="ECO:0007669"/>
    <property type="project" value="UniProtKB-SubCell"/>
</dbReference>
<evidence type="ECO:0000259" key="23">
    <source>
        <dbReference type="PROSITE" id="PS51864"/>
    </source>
</evidence>
<evidence type="ECO:0000256" key="9">
    <source>
        <dbReference type="ARBA" id="ARBA00022801"/>
    </source>
</evidence>
<feature type="domain" description="EGF-like" evidence="22">
    <location>
        <begin position="806"/>
        <end position="846"/>
    </location>
</feature>
<dbReference type="SMART" id="SM00235">
    <property type="entry name" value="ZnMc"/>
    <property type="match status" value="1"/>
</dbReference>
<dbReference type="InterPro" id="IPR024079">
    <property type="entry name" value="MetalloPept_cat_dom_sf"/>
</dbReference>
<dbReference type="SMART" id="SM00179">
    <property type="entry name" value="EGF_CA"/>
    <property type="match status" value="2"/>
</dbReference>
<evidence type="ECO:0000256" key="13">
    <source>
        <dbReference type="ARBA" id="ARBA00023157"/>
    </source>
</evidence>
<evidence type="ECO:0000256" key="12">
    <source>
        <dbReference type="ARBA" id="ARBA00023145"/>
    </source>
</evidence>
<keyword evidence="14" id="KW-0325">Glycoprotein</keyword>
<dbReference type="AlphaFoldDB" id="A0AAV2HDY4"/>
<comment type="caution">
    <text evidence="24">The sequence shown here is derived from an EMBL/GenBank/DDBJ whole genome shotgun (WGS) entry which is preliminary data.</text>
</comment>
<evidence type="ECO:0000256" key="6">
    <source>
        <dbReference type="ARBA" id="ARBA00022723"/>
    </source>
</evidence>
<comment type="caution">
    <text evidence="17">Lacks conserved residue(s) required for the propagation of feature annotation.</text>
</comment>
<dbReference type="GO" id="GO:0030513">
    <property type="term" value="P:positive regulation of BMP signaling pathway"/>
    <property type="evidence" value="ECO:0007669"/>
    <property type="project" value="UniProtKB-ARBA"/>
</dbReference>
<name>A0AAV2HDY4_LYMST</name>
<feature type="domain" description="CUB" evidence="21">
    <location>
        <begin position="537"/>
        <end position="649"/>
    </location>
</feature>
<dbReference type="GO" id="GO:0008270">
    <property type="term" value="F:zinc ion binding"/>
    <property type="evidence" value="ECO:0007669"/>
    <property type="project" value="UniProtKB-UniRule"/>
</dbReference>
<dbReference type="GO" id="GO:0009653">
    <property type="term" value="P:anatomical structure morphogenesis"/>
    <property type="evidence" value="ECO:0007669"/>
    <property type="project" value="UniProtKB-ARBA"/>
</dbReference>
<evidence type="ECO:0000256" key="4">
    <source>
        <dbReference type="ARBA" id="ARBA00022536"/>
    </source>
</evidence>
<comment type="subcellular location">
    <subcellularLocation>
        <location evidence="1">Secreted</location>
    </subcellularLocation>
</comment>
<evidence type="ECO:0000256" key="1">
    <source>
        <dbReference type="ARBA" id="ARBA00004613"/>
    </source>
</evidence>
<keyword evidence="11 18" id="KW-0482">Metalloprotease</keyword>
<dbReference type="PROSITE" id="PS00010">
    <property type="entry name" value="ASX_HYDROXYL"/>
    <property type="match status" value="2"/>
</dbReference>
<evidence type="ECO:0000256" key="2">
    <source>
        <dbReference type="ARBA" id="ARBA00022473"/>
    </source>
</evidence>
<feature type="domain" description="Peptidase M12A" evidence="23">
    <location>
        <begin position="225"/>
        <end position="426"/>
    </location>
</feature>
<dbReference type="GO" id="GO:0005509">
    <property type="term" value="F:calcium ion binding"/>
    <property type="evidence" value="ECO:0007669"/>
    <property type="project" value="InterPro"/>
</dbReference>
<keyword evidence="12" id="KW-0865">Zymogen</keyword>
<dbReference type="PIRSF" id="PIRSF001199">
    <property type="entry name" value="BMP_1/tolloid-like"/>
    <property type="match status" value="1"/>
</dbReference>
<dbReference type="PANTHER" id="PTHR24251:SF43">
    <property type="entry name" value="TOLLOID-LIKE PROTEIN 2"/>
    <property type="match status" value="1"/>
</dbReference>
<dbReference type="InterPro" id="IPR001881">
    <property type="entry name" value="EGF-like_Ca-bd_dom"/>
</dbReference>
<dbReference type="InterPro" id="IPR000152">
    <property type="entry name" value="EGF-type_Asp/Asn_hydroxyl_site"/>
</dbReference>
<dbReference type="PROSITE" id="PS01186">
    <property type="entry name" value="EGF_2"/>
    <property type="match status" value="2"/>
</dbReference>
<feature type="domain" description="CUB" evidence="21">
    <location>
        <begin position="963"/>
        <end position="1079"/>
    </location>
</feature>
<feature type="binding site" evidence="16 18">
    <location>
        <position position="328"/>
    </location>
    <ligand>
        <name>Zn(2+)</name>
        <dbReference type="ChEBI" id="CHEBI:29105"/>
        <note>catalytic</note>
    </ligand>
</feature>
<dbReference type="PROSITE" id="PS01180">
    <property type="entry name" value="CUB"/>
    <property type="match status" value="5"/>
</dbReference>
<dbReference type="FunFam" id="2.60.120.290:FF:000013">
    <property type="entry name" value="Membrane frizzled-related protein"/>
    <property type="match status" value="2"/>
</dbReference>
<dbReference type="GO" id="GO:0032927">
    <property type="term" value="P:positive regulation of activin receptor signaling pathway"/>
    <property type="evidence" value="ECO:0007669"/>
    <property type="project" value="UniProtKB-ARBA"/>
</dbReference>
<feature type="disulfide bond" evidence="18">
    <location>
        <begin position="288"/>
        <end position="310"/>
    </location>
</feature>
<feature type="region of interest" description="Disordered" evidence="20">
    <location>
        <begin position="183"/>
        <end position="226"/>
    </location>
</feature>
<keyword evidence="7 19" id="KW-0732">Signal</keyword>
<keyword evidence="13 18" id="KW-1015">Disulfide bond</keyword>
<dbReference type="EMBL" id="CAXITT010000093">
    <property type="protein sequence ID" value="CAL1531572.1"/>
    <property type="molecule type" value="Genomic_DNA"/>
</dbReference>
<evidence type="ECO:0000256" key="3">
    <source>
        <dbReference type="ARBA" id="ARBA00022525"/>
    </source>
</evidence>
<keyword evidence="9 18" id="KW-0378">Hydrolase</keyword>
<dbReference type="CDD" id="cd04281">
    <property type="entry name" value="ZnMc_BMP1_TLD"/>
    <property type="match status" value="1"/>
</dbReference>
<dbReference type="PROSITE" id="PS50026">
    <property type="entry name" value="EGF_3"/>
    <property type="match status" value="2"/>
</dbReference>
<evidence type="ECO:0000259" key="21">
    <source>
        <dbReference type="PROSITE" id="PS01180"/>
    </source>
</evidence>
<feature type="signal peptide" evidence="19">
    <location>
        <begin position="1"/>
        <end position="16"/>
    </location>
</feature>
<feature type="domain" description="EGF-like" evidence="22">
    <location>
        <begin position="649"/>
        <end position="689"/>
    </location>
</feature>
<dbReference type="Proteomes" id="UP001497497">
    <property type="component" value="Unassembled WGS sequence"/>
</dbReference>
<dbReference type="GO" id="GO:0048513">
    <property type="term" value="P:animal organ development"/>
    <property type="evidence" value="ECO:0007669"/>
    <property type="project" value="UniProtKB-ARBA"/>
</dbReference>
<dbReference type="FunFam" id="2.60.120.290:FF:000052">
    <property type="entry name" value="Metalloendopeptidase"/>
    <property type="match status" value="1"/>
</dbReference>
<feature type="binding site" evidence="16 18">
    <location>
        <position position="322"/>
    </location>
    <ligand>
        <name>Zn(2+)</name>
        <dbReference type="ChEBI" id="CHEBI:29105"/>
        <note>catalytic</note>
    </ligand>
</feature>
<comment type="cofactor">
    <cofactor evidence="18 19">
        <name>Zn(2+)</name>
        <dbReference type="ChEBI" id="CHEBI:29105"/>
    </cofactor>
    <text evidence="18 19">Binds 1 zinc ion per subunit.</text>
</comment>
<dbReference type="FunFam" id="3.40.390.10:FF:000004">
    <property type="entry name" value="Metalloendopeptidase"/>
    <property type="match status" value="1"/>
</dbReference>
<keyword evidence="2" id="KW-0217">Developmental protein</keyword>
<proteinExistence type="predicted"/>
<evidence type="ECO:0000256" key="11">
    <source>
        <dbReference type="ARBA" id="ARBA00023049"/>
    </source>
</evidence>
<dbReference type="Gene3D" id="2.60.120.290">
    <property type="entry name" value="Spermadhesin, CUB domain"/>
    <property type="match status" value="5"/>
</dbReference>
<dbReference type="GO" id="GO:0048731">
    <property type="term" value="P:system development"/>
    <property type="evidence" value="ECO:0007669"/>
    <property type="project" value="UniProtKB-ARBA"/>
</dbReference>
<dbReference type="EC" id="3.4.24.-" evidence="19"/>
<dbReference type="SUPFAM" id="SSF55486">
    <property type="entry name" value="Metalloproteases ('zincins'), catalytic domain"/>
    <property type="match status" value="1"/>
</dbReference>
<evidence type="ECO:0000256" key="7">
    <source>
        <dbReference type="ARBA" id="ARBA00022729"/>
    </source>
</evidence>
<feature type="binding site" evidence="16 18">
    <location>
        <position position="318"/>
    </location>
    <ligand>
        <name>Zn(2+)</name>
        <dbReference type="ChEBI" id="CHEBI:29105"/>
        <note>catalytic</note>
    </ligand>
</feature>
<keyword evidence="4 17" id="KW-0245">EGF-like domain</keyword>
<gene>
    <name evidence="24" type="ORF">GSLYS_00005667001</name>
</gene>
<dbReference type="CDD" id="cd00054">
    <property type="entry name" value="EGF_CA"/>
    <property type="match status" value="2"/>
</dbReference>
<dbReference type="InterPro" id="IPR001506">
    <property type="entry name" value="Peptidase_M12A"/>
</dbReference>
<dbReference type="InterPro" id="IPR035914">
    <property type="entry name" value="Sperma_CUB_dom_sf"/>
</dbReference>
<keyword evidence="25" id="KW-1185">Reference proteome</keyword>
<dbReference type="InterPro" id="IPR018097">
    <property type="entry name" value="EGF_Ca-bd_CS"/>
</dbReference>
<feature type="active site" evidence="15 18">
    <location>
        <position position="319"/>
    </location>
</feature>
<feature type="domain" description="CUB" evidence="21">
    <location>
        <begin position="692"/>
        <end position="806"/>
    </location>
</feature>
<evidence type="ECO:0000256" key="17">
    <source>
        <dbReference type="PROSITE-ProRule" id="PRU00076"/>
    </source>
</evidence>